<dbReference type="AlphaFoldDB" id="A0A504YLZ5"/>
<dbReference type="Pfam" id="PF14906">
    <property type="entry name" value="DUF4495"/>
    <property type="match status" value="1"/>
</dbReference>
<keyword evidence="2" id="KW-1185">Reference proteome</keyword>
<organism evidence="1 2">
    <name type="scientific">Fasciola gigantica</name>
    <name type="common">Giant liver fluke</name>
    <dbReference type="NCBI Taxonomy" id="46835"/>
    <lineage>
        <taxon>Eukaryota</taxon>
        <taxon>Metazoa</taxon>
        <taxon>Spiralia</taxon>
        <taxon>Lophotrochozoa</taxon>
        <taxon>Platyhelminthes</taxon>
        <taxon>Trematoda</taxon>
        <taxon>Digenea</taxon>
        <taxon>Plagiorchiida</taxon>
        <taxon>Echinostomata</taxon>
        <taxon>Echinostomatoidea</taxon>
        <taxon>Fasciolidae</taxon>
        <taxon>Fasciola</taxon>
    </lineage>
</organism>
<reference evidence="1 2" key="1">
    <citation type="submission" date="2019-04" db="EMBL/GenBank/DDBJ databases">
        <title>Annotation for the trematode Fasciola gigantica.</title>
        <authorList>
            <person name="Choi Y.-J."/>
        </authorList>
    </citation>
    <scope>NUCLEOTIDE SEQUENCE [LARGE SCALE GENOMIC DNA]</scope>
    <source>
        <strain evidence="1">Uganda_cow_1</strain>
    </source>
</reference>
<name>A0A504YLZ5_FASGI</name>
<evidence type="ECO:0000313" key="2">
    <source>
        <dbReference type="Proteomes" id="UP000316759"/>
    </source>
</evidence>
<feature type="non-terminal residue" evidence="1">
    <location>
        <position position="1"/>
    </location>
</feature>
<comment type="caution">
    <text evidence="1">The sequence shown here is derived from an EMBL/GenBank/DDBJ whole genome shotgun (WGS) entry which is preliminary data.</text>
</comment>
<sequence>PAVLTFLEADKRNWHVYTTVSNTESDHDEVCGWETQPRASLSTIIDVPNTPSPQPPLDVSAPGTTSHTYATRKQISETSSSFDDDTFFSVVSPLLNALVQFLGGQPVQLRTQPIPEQFGILAQITELLITTDEPQLMDFEKITHCIADCLVLRSLCHALGSLFHSRYKLSAAAVTEPSQLSTNTDISSQFTEFAKQYDSVIRLLSEHLVDLSIMYCNTLVVDVPDPDPTKCPDKWPDLECSHNVRALNAFLRFLWHSMGQTCPAGLARQLLAHVGAQCLGVFVQLFSTEEYTAQTDSAVAK</sequence>
<dbReference type="EMBL" id="SUNJ01006946">
    <property type="protein sequence ID" value="TPP62353.1"/>
    <property type="molecule type" value="Genomic_DNA"/>
</dbReference>
<gene>
    <name evidence="1" type="ORF">FGIG_12500</name>
</gene>
<protein>
    <submittedName>
        <fullName evidence="1">Uncharacterized protein</fullName>
    </submittedName>
</protein>
<dbReference type="InterPro" id="IPR027993">
    <property type="entry name" value="DUF4495"/>
</dbReference>
<accession>A0A504YLZ5</accession>
<dbReference type="Proteomes" id="UP000316759">
    <property type="component" value="Unassembled WGS sequence"/>
</dbReference>
<proteinExistence type="predicted"/>
<evidence type="ECO:0000313" key="1">
    <source>
        <dbReference type="EMBL" id="TPP62353.1"/>
    </source>
</evidence>
<dbReference type="OrthoDB" id="6263911at2759"/>